<accession>A0A7W4V3A5</accession>
<dbReference type="EMBL" id="JACHWQ010000002">
    <property type="protein sequence ID" value="MBB2975363.1"/>
    <property type="molecule type" value="Genomic_DNA"/>
</dbReference>
<dbReference type="SUPFAM" id="SSF55298">
    <property type="entry name" value="YjgF-like"/>
    <property type="match status" value="1"/>
</dbReference>
<gene>
    <name evidence="1" type="ORF">FHX49_000929</name>
</gene>
<comment type="caution">
    <text evidence="1">The sequence shown here is derived from an EMBL/GenBank/DDBJ whole genome shotgun (WGS) entry which is preliminary data.</text>
</comment>
<dbReference type="Gene3D" id="3.30.1330.40">
    <property type="entry name" value="RutC-like"/>
    <property type="match status" value="1"/>
</dbReference>
<dbReference type="RefSeq" id="WP_165139921.1">
    <property type="nucleotide sequence ID" value="NZ_CP049255.1"/>
</dbReference>
<name>A0A7W4V3A5_9MICO</name>
<proteinExistence type="predicted"/>
<dbReference type="AlphaFoldDB" id="A0A7W4V3A5"/>
<dbReference type="InterPro" id="IPR035959">
    <property type="entry name" value="RutC-like_sf"/>
</dbReference>
<evidence type="ECO:0000313" key="1">
    <source>
        <dbReference type="EMBL" id="MBB2975363.1"/>
    </source>
</evidence>
<keyword evidence="2" id="KW-1185">Reference proteome</keyword>
<dbReference type="InterPro" id="IPR013813">
    <property type="entry name" value="Endoribo_LPSP/chorism_mut-like"/>
</dbReference>
<evidence type="ECO:0000313" key="2">
    <source>
        <dbReference type="Proteomes" id="UP000529310"/>
    </source>
</evidence>
<evidence type="ECO:0008006" key="3">
    <source>
        <dbReference type="Google" id="ProtNLM"/>
    </source>
</evidence>
<organism evidence="1 2">
    <name type="scientific">Microbacterium endophyticum</name>
    <dbReference type="NCBI Taxonomy" id="1526412"/>
    <lineage>
        <taxon>Bacteria</taxon>
        <taxon>Bacillati</taxon>
        <taxon>Actinomycetota</taxon>
        <taxon>Actinomycetes</taxon>
        <taxon>Micrococcales</taxon>
        <taxon>Microbacteriaceae</taxon>
        <taxon>Microbacterium</taxon>
    </lineage>
</organism>
<dbReference type="CDD" id="cd02199">
    <property type="entry name" value="YjgF_YER057c_UK114_like_1"/>
    <property type="match status" value="1"/>
</dbReference>
<sequence>MTTPEDRVKELGLDIPDYSDPPFGRRYGRMKPFHRIGSLIELAGLTPENRVGDRLNPGVVSVDVSIEEGYAAARLTAIHTLGMIRLAVGSLNNVVSLSRALCFVVCPPGFEDLHLVSNGATDLLLDVFGDEVGSVGRASIGATALSRNNCFELWLSLEATPTS</sequence>
<dbReference type="PANTHER" id="PTHR43760:SF1">
    <property type="entry name" value="ENDORIBONUCLEASE L-PSP_CHORISMATE MUTASE-LIKE DOMAIN-CONTAINING PROTEIN"/>
    <property type="match status" value="1"/>
</dbReference>
<dbReference type="Proteomes" id="UP000529310">
    <property type="component" value="Unassembled WGS sequence"/>
</dbReference>
<dbReference type="PANTHER" id="PTHR43760">
    <property type="entry name" value="ENDORIBONUCLEASE-RELATED"/>
    <property type="match status" value="1"/>
</dbReference>
<reference evidence="1 2" key="1">
    <citation type="submission" date="2020-08" db="EMBL/GenBank/DDBJ databases">
        <title>Sequencing the genomes of 1000 actinobacteria strains.</title>
        <authorList>
            <person name="Klenk H.-P."/>
        </authorList>
    </citation>
    <scope>NUCLEOTIDE SEQUENCE [LARGE SCALE GENOMIC DNA]</scope>
    <source>
        <strain evidence="1 2">DSM 27099</strain>
    </source>
</reference>
<protein>
    <recommendedName>
        <fullName evidence="3">RidA family protein</fullName>
    </recommendedName>
</protein>